<evidence type="ECO:0000256" key="3">
    <source>
        <dbReference type="ARBA" id="ARBA00023274"/>
    </source>
</evidence>
<feature type="region of interest" description="Disordered" evidence="4">
    <location>
        <begin position="165"/>
        <end position="224"/>
    </location>
</feature>
<protein>
    <submittedName>
        <fullName evidence="7">AAR2 domain containing protein</fullName>
    </submittedName>
</protein>
<organism evidence="7 8">
    <name type="scientific">Purpureocillium lilacinum</name>
    <name type="common">Paecilomyces lilacinus</name>
    <dbReference type="NCBI Taxonomy" id="33203"/>
    <lineage>
        <taxon>Eukaryota</taxon>
        <taxon>Fungi</taxon>
        <taxon>Dikarya</taxon>
        <taxon>Ascomycota</taxon>
        <taxon>Pezizomycotina</taxon>
        <taxon>Sordariomycetes</taxon>
        <taxon>Hypocreomycetidae</taxon>
        <taxon>Hypocreales</taxon>
        <taxon>Ophiocordycipitaceae</taxon>
        <taxon>Purpureocillium</taxon>
    </lineage>
</organism>
<dbReference type="EMBL" id="LCWV01000001">
    <property type="protein sequence ID" value="PWI76712.1"/>
    <property type="molecule type" value="Genomic_DNA"/>
</dbReference>
<feature type="compositionally biased region" description="Basic residues" evidence="4">
    <location>
        <begin position="408"/>
        <end position="417"/>
    </location>
</feature>
<accession>A0A2U3EQE2</accession>
<dbReference type="InterPro" id="IPR033648">
    <property type="entry name" value="AAR2_C"/>
</dbReference>
<name>A0A2U3EQE2_PURLI</name>
<dbReference type="InterPro" id="IPR038514">
    <property type="entry name" value="AAR2_C_sf"/>
</dbReference>
<evidence type="ECO:0000313" key="7">
    <source>
        <dbReference type="EMBL" id="PWI76712.1"/>
    </source>
</evidence>
<dbReference type="SUPFAM" id="SSF52042">
    <property type="entry name" value="Ribosomal protein L32e"/>
    <property type="match status" value="1"/>
</dbReference>
<keyword evidence="2" id="KW-0689">Ribosomal protein</keyword>
<dbReference type="Pfam" id="PF05282">
    <property type="entry name" value="AAR2"/>
    <property type="match status" value="1"/>
</dbReference>
<dbReference type="InterPro" id="IPR018263">
    <property type="entry name" value="Ribosomal_eL32_CS"/>
</dbReference>
<dbReference type="Gene3D" id="1.25.40.550">
    <property type="entry name" value="Aar2, C-terminal domain-like"/>
    <property type="match status" value="1"/>
</dbReference>
<dbReference type="Proteomes" id="UP000245956">
    <property type="component" value="Unassembled WGS sequence"/>
</dbReference>
<comment type="caution">
    <text evidence="7">The sequence shown here is derived from an EMBL/GenBank/DDBJ whole genome shotgun (WGS) entry which is preliminary data.</text>
</comment>
<dbReference type="Pfam" id="PF20981">
    <property type="entry name" value="AAR2_1st"/>
    <property type="match status" value="1"/>
</dbReference>
<feature type="compositionally biased region" description="Polar residues" evidence="4">
    <location>
        <begin position="346"/>
        <end position="357"/>
    </location>
</feature>
<gene>
    <name evidence="7" type="ORF">PCL_03906</name>
</gene>
<dbReference type="PANTHER" id="PTHR23413:SF1">
    <property type="entry name" value="RIBOSOMAL PROTEIN L32"/>
    <property type="match status" value="1"/>
</dbReference>
<sequence length="1443" mass="158018">MRSQLLAPAAHDPAASRLGCSSAPVPYRPNRVELRRADIGVAWRGLNSAGQLLLDTRPSRDGGSRNEAIVAAPCVLCTTGRPTTTHEHGCVHRTDPTATGPYAVEADGRWIDLLKEDRVRHFLLYASEMPTRRHSPPMATPRASRDTWSAMRQTEGKWLRILHRARRPRLQQPQTHLRGAAGGQSRQARPSRRKPSASSMVMATKPTAPGNSTLAPGDGINPPRRARLAPSRDCPGNLSLSTRFTQLALASSPQGPHAAVRLRNTHQAFSITKSFAQLLQYVSHCSHGSFFQHSSGFRPIRGAALLLGVALTGTHQRIQLRSLAKRLAPAPERPDVSMSSPLIGISKSNSTASASGRSTKSYDSIKVLGAFALGSLRVVCHDDPPRMSSGDDGDGGPPPLDPPVSAPKPKRQSHSRSPKNVMAHSLGGGDVVVVLQMPKDYIVGYDALAFTATDFAGVRGLPPGAHFFWAANSENTSSRSGFWVMSSGVDRVHVIQWHKYNEVFVQPTRTETRIQAENVDQIFPDLPLYRDPTATSALRGQLAWSKIEANQHMWEQLSSSITQSVLDRLTAEQDGAWNVHTGDRVYGAVRHPSELDLDRRLKHPVFQSHEIKFCFRQQDRTYDVSTLGRDRTVNATDTTSYVLAAIDGSRHNLTEEDVVGEYQFAYIVGMYLGNDACIQQWWHTTLALFLRAYRLAIRRPKLVAGVFRTLSAQLAHSSSWLETSILDMNEPNTRDLRIALIIYKRRLNELLEAMDKERITPAHIDVGNAFARVQAFVTTDLGWDIDGHYLRVGKLNLEDGEEIELGMDELQEEDERGEWAPEVVELDEEGRQIGLRLLTVDAVSQPLQARYHAAGGLILVMGETTTKIGNVRRHRDLYLYPHADVNSRPTWYQCMQGHANANGKPIPAPGDMRLRSLLSTPRRDNTLLAAAQRAISRSAATAAAAAARGSSVFSLRTPGQTPSDLRFSLPKKPRSDGCPGAPLSQLPIPPPVRPSTPVRPRPRRLSVRLLEAGSGAGTAELLGLAAAVVGDQQGAVELDEGLLEQVLGVLVDVLLVVGDEGLGDGLADGVDLGGVATTGDADADVDVGELVKANNEEGLVDLKTRKSQHMGLLLETLWCRGMAPNVPVACHETTRAQMQGGGRAVQLSVSGSLRTARLPLPRTLQATKSYLEAQNLGLNQAQGTAVDLNEALASLFSDKCQPPAFVSNIDGRRRQRVVSRIAGATTKDSILPSMMLLPPLEGTRRTLQWATAVAVFFLPKHCTLCVVDMIADLTCGAVARVVAPPPNFRIERTSRRTANLYSHPDPGATAVKMVSAKKHVPIVKKRTTRFFRHQSDRFMRLDASWRKPKGIDNRVRRRFRGTQAMPSIGYGSNKKTRFMMPSGHKAFLVSNVKDVELLMMHNRTYAAEIASNVSSRKRIDIIARAKQLGVKVTNAKAKVTTEV</sequence>
<reference evidence="7 8" key="1">
    <citation type="journal article" date="2016" name="Front. Microbiol.">
        <title>Genome and transcriptome sequences reveal the specific parasitism of the nematophagous Purpureocillium lilacinum 36-1.</title>
        <authorList>
            <person name="Xie J."/>
            <person name="Li S."/>
            <person name="Mo C."/>
            <person name="Xiao X."/>
            <person name="Peng D."/>
            <person name="Wang G."/>
            <person name="Xiao Y."/>
        </authorList>
    </citation>
    <scope>NUCLEOTIDE SEQUENCE [LARGE SCALE GENOMIC DNA]</scope>
    <source>
        <strain evidence="7 8">36-1</strain>
    </source>
</reference>
<evidence type="ECO:0000256" key="4">
    <source>
        <dbReference type="SAM" id="MobiDB-lite"/>
    </source>
</evidence>
<keyword evidence="3" id="KW-0687">Ribonucleoprotein</keyword>
<dbReference type="GO" id="GO:0006412">
    <property type="term" value="P:translation"/>
    <property type="evidence" value="ECO:0007669"/>
    <property type="project" value="InterPro"/>
</dbReference>
<dbReference type="InterPro" id="IPR038516">
    <property type="entry name" value="AAR2_N_sf"/>
</dbReference>
<feature type="domain" description="AAR2 C-terminal" evidence="5">
    <location>
        <begin position="617"/>
        <end position="786"/>
    </location>
</feature>
<comment type="similarity">
    <text evidence="1">Belongs to the eukaryotic ribosomal protein eL32 family.</text>
</comment>
<feature type="region of interest" description="Disordered" evidence="4">
    <location>
        <begin position="327"/>
        <end position="357"/>
    </location>
</feature>
<evidence type="ECO:0000259" key="5">
    <source>
        <dbReference type="Pfam" id="PF05282"/>
    </source>
</evidence>
<feature type="compositionally biased region" description="Pro residues" evidence="4">
    <location>
        <begin position="987"/>
        <end position="999"/>
    </location>
</feature>
<feature type="domain" description="AAR2 N-terminal" evidence="6">
    <location>
        <begin position="429"/>
        <end position="570"/>
    </location>
</feature>
<feature type="compositionally biased region" description="Pro residues" evidence="4">
    <location>
        <begin position="396"/>
        <end position="406"/>
    </location>
</feature>
<dbReference type="PANTHER" id="PTHR23413">
    <property type="entry name" value="60S RIBOSOMAL PROTEIN L32 AND DNA-DIRECTED RNA POLYMERASE II, SUBUNIT N"/>
    <property type="match status" value="1"/>
</dbReference>
<proteinExistence type="inferred from homology"/>
<dbReference type="Pfam" id="PF01655">
    <property type="entry name" value="Ribosomal_L32e"/>
    <property type="match status" value="1"/>
</dbReference>
<evidence type="ECO:0000259" key="6">
    <source>
        <dbReference type="Pfam" id="PF20981"/>
    </source>
</evidence>
<dbReference type="CDD" id="cd13777">
    <property type="entry name" value="Aar2_N"/>
    <property type="match status" value="1"/>
</dbReference>
<dbReference type="SMART" id="SM01393">
    <property type="entry name" value="Ribosomal_L32e"/>
    <property type="match status" value="1"/>
</dbReference>
<dbReference type="CDD" id="cd00513">
    <property type="entry name" value="Ribosomal_L32_L32e"/>
    <property type="match status" value="1"/>
</dbReference>
<feature type="region of interest" description="Disordered" evidence="4">
    <location>
        <begin position="950"/>
        <end position="1001"/>
    </location>
</feature>
<evidence type="ECO:0000256" key="2">
    <source>
        <dbReference type="ARBA" id="ARBA00022980"/>
    </source>
</evidence>
<dbReference type="PROSITE" id="PS00580">
    <property type="entry name" value="RIBOSOMAL_L32E"/>
    <property type="match status" value="1"/>
</dbReference>
<dbReference type="Gene3D" id="2.60.34.20">
    <property type="match status" value="1"/>
</dbReference>
<dbReference type="CDD" id="cd13778">
    <property type="entry name" value="Aar2_C"/>
    <property type="match status" value="1"/>
</dbReference>
<dbReference type="GO" id="GO:0022625">
    <property type="term" value="C:cytosolic large ribosomal subunit"/>
    <property type="evidence" value="ECO:0007669"/>
    <property type="project" value="TreeGrafter"/>
</dbReference>
<feature type="compositionally biased region" description="Polar residues" evidence="4">
    <location>
        <begin position="952"/>
        <end position="963"/>
    </location>
</feature>
<evidence type="ECO:0000256" key="1">
    <source>
        <dbReference type="ARBA" id="ARBA00008431"/>
    </source>
</evidence>
<evidence type="ECO:0000313" key="8">
    <source>
        <dbReference type="Proteomes" id="UP000245956"/>
    </source>
</evidence>
<dbReference type="InterPro" id="IPR033647">
    <property type="entry name" value="Aar2_N"/>
</dbReference>
<feature type="region of interest" description="Disordered" evidence="4">
    <location>
        <begin position="382"/>
        <end position="423"/>
    </location>
</feature>
<dbReference type="GO" id="GO:0003735">
    <property type="term" value="F:structural constituent of ribosome"/>
    <property type="evidence" value="ECO:0007669"/>
    <property type="project" value="InterPro"/>
</dbReference>
<dbReference type="InterPro" id="IPR036351">
    <property type="entry name" value="Ribosomal_eL32_sf"/>
</dbReference>
<dbReference type="InterPro" id="IPR001515">
    <property type="entry name" value="Ribosomal_eL32"/>
</dbReference>